<reference evidence="2" key="1">
    <citation type="submission" date="2021-08" db="EMBL/GenBank/DDBJ databases">
        <title>Comparative analyses of Brucepasteria parasyntrophica and Teretinema zuelzerae.</title>
        <authorList>
            <person name="Song Y."/>
            <person name="Brune A."/>
        </authorList>
    </citation>
    <scope>NUCLEOTIDE SEQUENCE</scope>
    <source>
        <strain evidence="2">DSM 1903</strain>
    </source>
</reference>
<keyword evidence="3" id="KW-1185">Reference proteome</keyword>
<evidence type="ECO:0000313" key="2">
    <source>
        <dbReference type="EMBL" id="MCD1655317.1"/>
    </source>
</evidence>
<dbReference type="EMBL" id="JAINWA010000003">
    <property type="protein sequence ID" value="MCD1655317.1"/>
    <property type="molecule type" value="Genomic_DNA"/>
</dbReference>
<accession>A0AAE3JIK8</accession>
<proteinExistence type="predicted"/>
<sequence>MTESPGFYTRLADRKGFNASVRHIQRTLTLLDACGPKRNIADEINSMISKKEFEAEEAQSVANMLLVEKWNYSVLSSNVSSVTESPAELSAEVSKWKALDLVVGYHHPDLGFILINPKNPEGASAIAGFRKNELVVLYAGVPQGNDAAKKSAAEALPALMSLIEGKKVKVSASLLSGPFSFSAPKKPAAQKPVKKAGKTVSPSKGRAPVQAVTAAVMQTGPAASSAAATARPAPAAPAMPGQSKMSPLVSVVVSNELFHNGNVEAWKRIIRSYNARYPGLQVFIYYDGERIVDINTLFKWGKVKHGSCIQFCVAGENIQDLAKLSRYFRQGASPQFEAFLKGSPDTVMNLF</sequence>
<evidence type="ECO:0000313" key="3">
    <source>
        <dbReference type="Proteomes" id="UP001198163"/>
    </source>
</evidence>
<dbReference type="RefSeq" id="WP_230756286.1">
    <property type="nucleotide sequence ID" value="NZ_JAINWA010000003.1"/>
</dbReference>
<organism evidence="2 3">
    <name type="scientific">Teretinema zuelzerae</name>
    <dbReference type="NCBI Taxonomy" id="156"/>
    <lineage>
        <taxon>Bacteria</taxon>
        <taxon>Pseudomonadati</taxon>
        <taxon>Spirochaetota</taxon>
        <taxon>Spirochaetia</taxon>
        <taxon>Spirochaetales</taxon>
        <taxon>Treponemataceae</taxon>
        <taxon>Teretinema</taxon>
    </lineage>
</organism>
<feature type="region of interest" description="Disordered" evidence="1">
    <location>
        <begin position="183"/>
        <end position="204"/>
    </location>
</feature>
<protein>
    <submittedName>
        <fullName evidence="2">Uncharacterized protein</fullName>
    </submittedName>
</protein>
<gene>
    <name evidence="2" type="ORF">K7J14_11495</name>
</gene>
<dbReference type="Proteomes" id="UP001198163">
    <property type="component" value="Unassembled WGS sequence"/>
</dbReference>
<dbReference type="AlphaFoldDB" id="A0AAE3JIK8"/>
<evidence type="ECO:0000256" key="1">
    <source>
        <dbReference type="SAM" id="MobiDB-lite"/>
    </source>
</evidence>
<comment type="caution">
    <text evidence="2">The sequence shown here is derived from an EMBL/GenBank/DDBJ whole genome shotgun (WGS) entry which is preliminary data.</text>
</comment>
<name>A0AAE3JIK8_9SPIR</name>